<keyword evidence="6" id="KW-0802">TPR repeat</keyword>
<proteinExistence type="predicted"/>
<keyword evidence="5" id="KW-0131">Cell cycle</keyword>
<keyword evidence="2" id="KW-0677">Repeat</keyword>
<keyword evidence="3" id="KW-0498">Mitosis</keyword>
<dbReference type="Pfam" id="PF13432">
    <property type="entry name" value="TPR_16"/>
    <property type="match status" value="1"/>
</dbReference>
<feature type="repeat" description="TPR" evidence="6">
    <location>
        <begin position="167"/>
        <end position="200"/>
    </location>
</feature>
<dbReference type="InterPro" id="IPR011990">
    <property type="entry name" value="TPR-like_helical_dom_sf"/>
</dbReference>
<dbReference type="GO" id="GO:0008168">
    <property type="term" value="F:methyltransferase activity"/>
    <property type="evidence" value="ECO:0007669"/>
    <property type="project" value="UniProtKB-KW"/>
</dbReference>
<dbReference type="GO" id="GO:0031145">
    <property type="term" value="P:anaphase-promoting complex-dependent catabolic process"/>
    <property type="evidence" value="ECO:0007669"/>
    <property type="project" value="TreeGrafter"/>
</dbReference>
<gene>
    <name evidence="7" type="ORF">Lbir_1601</name>
    <name evidence="8" type="ORF">NCTC12437_02202</name>
</gene>
<evidence type="ECO:0000256" key="2">
    <source>
        <dbReference type="ARBA" id="ARBA00022737"/>
    </source>
</evidence>
<dbReference type="GO" id="GO:0032259">
    <property type="term" value="P:methylation"/>
    <property type="evidence" value="ECO:0007669"/>
    <property type="project" value="UniProtKB-KW"/>
</dbReference>
<dbReference type="Proteomes" id="UP000255066">
    <property type="component" value="Unassembled WGS sequence"/>
</dbReference>
<dbReference type="GO" id="GO:0016567">
    <property type="term" value="P:protein ubiquitination"/>
    <property type="evidence" value="ECO:0007669"/>
    <property type="project" value="TreeGrafter"/>
</dbReference>
<dbReference type="InterPro" id="IPR019734">
    <property type="entry name" value="TPR_rpt"/>
</dbReference>
<keyword evidence="9" id="KW-1185">Reference proteome</keyword>
<dbReference type="EMBL" id="UGNW01000001">
    <property type="protein sequence ID" value="STX32417.1"/>
    <property type="molecule type" value="Genomic_DNA"/>
</dbReference>
<evidence type="ECO:0000313" key="8">
    <source>
        <dbReference type="EMBL" id="STX32417.1"/>
    </source>
</evidence>
<dbReference type="SUPFAM" id="SSF48452">
    <property type="entry name" value="TPR-like"/>
    <property type="match status" value="2"/>
</dbReference>
<dbReference type="OrthoDB" id="5648912at2"/>
<evidence type="ECO:0000256" key="3">
    <source>
        <dbReference type="ARBA" id="ARBA00022776"/>
    </source>
</evidence>
<evidence type="ECO:0000256" key="5">
    <source>
        <dbReference type="ARBA" id="ARBA00023306"/>
    </source>
</evidence>
<keyword evidence="4" id="KW-0833">Ubl conjugation pathway</keyword>
<dbReference type="SMART" id="SM00028">
    <property type="entry name" value="TPR"/>
    <property type="match status" value="4"/>
</dbReference>
<sequence>MENQTLQRYLSYLQQDPNNTNLLLSINEMLESLESSNEILVLKARILQRLQRFEDSIQLICSVQGFEHNEELLGLLATAYFELEDEQQALHFTKASLALNPVHEDARMLMLFLDQQTSLGDIESFLAMHPSSYRLWYRLGIKQLEEHQLLDAQKSFERSIEYHQHFYQAWLGLGWCHLLMNDADKAWHCYQSATQIEPTLSDAWSGLALVAILNKQWREAAESINKAREMNPQCAMLGLAEALLASHDRSEAA</sequence>
<reference evidence="8 10" key="2">
    <citation type="submission" date="2018-06" db="EMBL/GenBank/DDBJ databases">
        <authorList>
            <consortium name="Pathogen Informatics"/>
            <person name="Doyle S."/>
        </authorList>
    </citation>
    <scope>NUCLEOTIDE SEQUENCE [LARGE SCALE GENOMIC DNA]</scope>
    <source>
        <strain evidence="8 10">NCTC12437</strain>
    </source>
</reference>
<evidence type="ECO:0000313" key="9">
    <source>
        <dbReference type="Proteomes" id="UP000054735"/>
    </source>
</evidence>
<dbReference type="GO" id="GO:0051301">
    <property type="term" value="P:cell division"/>
    <property type="evidence" value="ECO:0007669"/>
    <property type="project" value="UniProtKB-KW"/>
</dbReference>
<evidence type="ECO:0000256" key="1">
    <source>
        <dbReference type="ARBA" id="ARBA00022618"/>
    </source>
</evidence>
<evidence type="ECO:0000256" key="4">
    <source>
        <dbReference type="ARBA" id="ARBA00022786"/>
    </source>
</evidence>
<dbReference type="GO" id="GO:0005737">
    <property type="term" value="C:cytoplasm"/>
    <property type="evidence" value="ECO:0007669"/>
    <property type="project" value="TreeGrafter"/>
</dbReference>
<dbReference type="Proteomes" id="UP000054735">
    <property type="component" value="Unassembled WGS sequence"/>
</dbReference>
<keyword evidence="1" id="KW-0132">Cell division</keyword>
<dbReference type="Gene3D" id="1.25.40.10">
    <property type="entry name" value="Tetratricopeptide repeat domain"/>
    <property type="match status" value="2"/>
</dbReference>
<organism evidence="8 10">
    <name type="scientific">Legionella birminghamensis</name>
    <dbReference type="NCBI Taxonomy" id="28083"/>
    <lineage>
        <taxon>Bacteria</taxon>
        <taxon>Pseudomonadati</taxon>
        <taxon>Pseudomonadota</taxon>
        <taxon>Gammaproteobacteria</taxon>
        <taxon>Legionellales</taxon>
        <taxon>Legionellaceae</taxon>
        <taxon>Legionella</taxon>
    </lineage>
</organism>
<dbReference type="EMBL" id="LNXT01000019">
    <property type="protein sequence ID" value="KTC71746.1"/>
    <property type="molecule type" value="Genomic_DNA"/>
</dbReference>
<dbReference type="STRING" id="28083.Lbir_1601"/>
<evidence type="ECO:0000313" key="7">
    <source>
        <dbReference type="EMBL" id="KTC71746.1"/>
    </source>
</evidence>
<evidence type="ECO:0000313" key="10">
    <source>
        <dbReference type="Proteomes" id="UP000255066"/>
    </source>
</evidence>
<dbReference type="PANTHER" id="PTHR12558:SF9">
    <property type="entry name" value="CELL DIVISION CYCLE PROTEIN 16 HOMOLOG"/>
    <property type="match status" value="1"/>
</dbReference>
<dbReference type="PROSITE" id="PS50005">
    <property type="entry name" value="TPR"/>
    <property type="match status" value="1"/>
</dbReference>
<evidence type="ECO:0000256" key="6">
    <source>
        <dbReference type="PROSITE-ProRule" id="PRU00339"/>
    </source>
</evidence>
<dbReference type="RefSeq" id="WP_058523655.1">
    <property type="nucleotide sequence ID" value="NZ_CAAAHV010000008.1"/>
</dbReference>
<dbReference type="PANTHER" id="PTHR12558">
    <property type="entry name" value="CELL DIVISION CYCLE 16,23,27"/>
    <property type="match status" value="1"/>
</dbReference>
<dbReference type="AlphaFoldDB" id="A0A378IB02"/>
<keyword evidence="8" id="KW-0808">Transferase</keyword>
<accession>A0A378IB02</accession>
<reference evidence="7 9" key="1">
    <citation type="submission" date="2015-11" db="EMBL/GenBank/DDBJ databases">
        <title>Genomic analysis of 38 Legionella species identifies large and diverse effector repertoires.</title>
        <authorList>
            <person name="Burstein D."/>
            <person name="Amaro F."/>
            <person name="Zusman T."/>
            <person name="Lifshitz Z."/>
            <person name="Cohen O."/>
            <person name="Gilbert J.A."/>
            <person name="Pupko T."/>
            <person name="Shuman H.A."/>
            <person name="Segal G."/>
        </authorList>
    </citation>
    <scope>NUCLEOTIDE SEQUENCE [LARGE SCALE GENOMIC DNA]</scope>
    <source>
        <strain evidence="7 9">CDC#1407-AL-14</strain>
    </source>
</reference>
<protein>
    <submittedName>
        <fullName evidence="8">Methyltransferase</fullName>
    </submittedName>
</protein>
<keyword evidence="8" id="KW-0489">Methyltransferase</keyword>
<name>A0A378IB02_9GAMM</name>